<dbReference type="Proteomes" id="UP000198461">
    <property type="component" value="Unassembled WGS sequence"/>
</dbReference>
<evidence type="ECO:0000256" key="1">
    <source>
        <dbReference type="SAM" id="MobiDB-lite"/>
    </source>
</evidence>
<proteinExistence type="predicted"/>
<dbReference type="AlphaFoldDB" id="A0A1N6EZX7"/>
<name>A0A1N6EZX7_9GAMM</name>
<evidence type="ECO:0000313" key="2">
    <source>
        <dbReference type="EMBL" id="SIN88551.1"/>
    </source>
</evidence>
<sequence length="244" mass="27989">MGMSLSTAALSVSASQPEPDPERLAERLMQNETGGVREQLAWWSPHEPFPSLGIGHFIWIPAGVSVPFEAQFPQWVRFAVEHGERVPRWLQAERAPWSSREAFYADPRRAQLLDWLERTRSLQARFVMTRFQTRWRQACAAQPDCAVLDQRVKTLWQQPGGAYALLDYVNFKGLGDNAKARYAGQGWGLIQVLRAMPSDRVSVPAFVAAAHKVLQRRIAHAPRDESRWWPGWKKRLDRYVEEAE</sequence>
<evidence type="ECO:0000313" key="3">
    <source>
        <dbReference type="Proteomes" id="UP000198461"/>
    </source>
</evidence>
<keyword evidence="3" id="KW-1185">Reference proteome</keyword>
<accession>A0A1N6EZX7</accession>
<protein>
    <submittedName>
        <fullName evidence="2">Uncharacterized protein</fullName>
    </submittedName>
</protein>
<feature type="region of interest" description="Disordered" evidence="1">
    <location>
        <begin position="1"/>
        <end position="21"/>
    </location>
</feature>
<reference evidence="3" key="1">
    <citation type="submission" date="2016-11" db="EMBL/GenBank/DDBJ databases">
        <authorList>
            <person name="Varghese N."/>
            <person name="Submissions S."/>
        </authorList>
    </citation>
    <scope>NUCLEOTIDE SEQUENCE [LARGE SCALE GENOMIC DNA]</scope>
    <source>
        <strain evidence="3">DSM 17737</strain>
    </source>
</reference>
<gene>
    <name evidence="2" type="ORF">SAMN05443662_0851</name>
</gene>
<feature type="compositionally biased region" description="Low complexity" evidence="1">
    <location>
        <begin position="1"/>
        <end position="15"/>
    </location>
</feature>
<organism evidence="2 3">
    <name type="scientific">Sulfurivirga caldicuralii</name>
    <dbReference type="NCBI Taxonomy" id="364032"/>
    <lineage>
        <taxon>Bacteria</taxon>
        <taxon>Pseudomonadati</taxon>
        <taxon>Pseudomonadota</taxon>
        <taxon>Gammaproteobacteria</taxon>
        <taxon>Thiotrichales</taxon>
        <taxon>Piscirickettsiaceae</taxon>
        <taxon>Sulfurivirga</taxon>
    </lineage>
</organism>
<dbReference type="STRING" id="364032.SAMN05443662_0851"/>
<dbReference type="EMBL" id="FSRE01000002">
    <property type="protein sequence ID" value="SIN88551.1"/>
    <property type="molecule type" value="Genomic_DNA"/>
</dbReference>